<gene>
    <name evidence="1" type="ORF">POJ06DRAFT_271980</name>
</gene>
<name>A0AAD7QKK5_9ASCO</name>
<sequence>MSPKVVVITGSNRGIGFELATQFSESRALAPPCIASKCDLMLMISGQLIMLSRTLRRSPVKALMSIGIILECTMWVKIWPQSAKSSRLTCKKSSTST</sequence>
<dbReference type="SUPFAM" id="SSF51735">
    <property type="entry name" value="NAD(P)-binding Rossmann-fold domains"/>
    <property type="match status" value="1"/>
</dbReference>
<keyword evidence="2" id="KW-1185">Reference proteome</keyword>
<proteinExistence type="predicted"/>
<dbReference type="GeneID" id="80884707"/>
<dbReference type="Proteomes" id="UP001217417">
    <property type="component" value="Unassembled WGS sequence"/>
</dbReference>
<evidence type="ECO:0000313" key="2">
    <source>
        <dbReference type="Proteomes" id="UP001217417"/>
    </source>
</evidence>
<reference evidence="1" key="1">
    <citation type="submission" date="2023-03" db="EMBL/GenBank/DDBJ databases">
        <title>Near-Complete genome sequence of Lipomyces tetrasporous NRRL Y-64009, an oleaginous yeast capable of growing on lignocellulosic hydrolysates.</title>
        <authorList>
            <consortium name="Lawrence Berkeley National Laboratory"/>
            <person name="Jagtap S.S."/>
            <person name="Liu J.-J."/>
            <person name="Walukiewicz H.E."/>
            <person name="Pangilinan J."/>
            <person name="Lipzen A."/>
            <person name="Ahrendt S."/>
            <person name="Koriabine M."/>
            <person name="Cobaugh K."/>
            <person name="Salamov A."/>
            <person name="Yoshinaga Y."/>
            <person name="Ng V."/>
            <person name="Daum C."/>
            <person name="Grigoriev I.V."/>
            <person name="Slininger P.J."/>
            <person name="Dien B.S."/>
            <person name="Jin Y.-S."/>
            <person name="Rao C.V."/>
        </authorList>
    </citation>
    <scope>NUCLEOTIDE SEQUENCE</scope>
    <source>
        <strain evidence="1">NRRL Y-64009</strain>
    </source>
</reference>
<dbReference type="InterPro" id="IPR036291">
    <property type="entry name" value="NAD(P)-bd_dom_sf"/>
</dbReference>
<protein>
    <submittedName>
        <fullName evidence="1">Uncharacterized protein</fullName>
    </submittedName>
</protein>
<dbReference type="RefSeq" id="XP_056040011.1">
    <property type="nucleotide sequence ID" value="XM_056189541.1"/>
</dbReference>
<dbReference type="Gene3D" id="3.40.50.720">
    <property type="entry name" value="NAD(P)-binding Rossmann-like Domain"/>
    <property type="match status" value="1"/>
</dbReference>
<evidence type="ECO:0000313" key="1">
    <source>
        <dbReference type="EMBL" id="KAJ8096561.1"/>
    </source>
</evidence>
<comment type="caution">
    <text evidence="1">The sequence shown here is derived from an EMBL/GenBank/DDBJ whole genome shotgun (WGS) entry which is preliminary data.</text>
</comment>
<dbReference type="EMBL" id="JARPMG010000014">
    <property type="protein sequence ID" value="KAJ8096561.1"/>
    <property type="molecule type" value="Genomic_DNA"/>
</dbReference>
<dbReference type="AlphaFoldDB" id="A0AAD7QKK5"/>
<accession>A0AAD7QKK5</accession>
<organism evidence="1 2">
    <name type="scientific">Lipomyces tetrasporus</name>
    <dbReference type="NCBI Taxonomy" id="54092"/>
    <lineage>
        <taxon>Eukaryota</taxon>
        <taxon>Fungi</taxon>
        <taxon>Dikarya</taxon>
        <taxon>Ascomycota</taxon>
        <taxon>Saccharomycotina</taxon>
        <taxon>Lipomycetes</taxon>
        <taxon>Lipomycetales</taxon>
        <taxon>Lipomycetaceae</taxon>
        <taxon>Lipomyces</taxon>
    </lineage>
</organism>